<proteinExistence type="predicted"/>
<dbReference type="SUPFAM" id="SSF53163">
    <property type="entry name" value="HybD-like"/>
    <property type="match status" value="1"/>
</dbReference>
<reference evidence="2" key="1">
    <citation type="journal article" date="2019" name="Int. J. Syst. Evol. Microbiol.">
        <title>The Global Catalogue of Microorganisms (GCM) 10K type strain sequencing project: providing services to taxonomists for standard genome sequencing and annotation.</title>
        <authorList>
            <consortium name="The Broad Institute Genomics Platform"/>
            <consortium name="The Broad Institute Genome Sequencing Center for Infectious Disease"/>
            <person name="Wu L."/>
            <person name="Ma J."/>
        </authorList>
    </citation>
    <scope>NUCLEOTIDE SEQUENCE [LARGE SCALE GENOMIC DNA]</scope>
    <source>
        <strain evidence="2">KCTC 12907</strain>
    </source>
</reference>
<dbReference type="NCBIfam" id="TIGR02841">
    <property type="entry name" value="spore_YyaC"/>
    <property type="match status" value="1"/>
</dbReference>
<evidence type="ECO:0000313" key="1">
    <source>
        <dbReference type="EMBL" id="MFC7147901.1"/>
    </source>
</evidence>
<dbReference type="EMBL" id="JBHTAI010000003">
    <property type="protein sequence ID" value="MFC7147901.1"/>
    <property type="molecule type" value="Genomic_DNA"/>
</dbReference>
<keyword evidence="1" id="KW-0645">Protease</keyword>
<dbReference type="Proteomes" id="UP001596378">
    <property type="component" value="Unassembled WGS sequence"/>
</dbReference>
<dbReference type="RefSeq" id="WP_378051056.1">
    <property type="nucleotide sequence ID" value="NZ_JBHMDN010000032.1"/>
</dbReference>
<evidence type="ECO:0000313" key="2">
    <source>
        <dbReference type="Proteomes" id="UP001596378"/>
    </source>
</evidence>
<accession>A0ABW2F688</accession>
<dbReference type="GO" id="GO:0006508">
    <property type="term" value="P:proteolysis"/>
    <property type="evidence" value="ECO:0007669"/>
    <property type="project" value="UniProtKB-KW"/>
</dbReference>
<name>A0ABW2F688_9BACL</name>
<keyword evidence="2" id="KW-1185">Reference proteome</keyword>
<dbReference type="InterPro" id="IPR009665">
    <property type="entry name" value="YyaC"/>
</dbReference>
<sequence>MIDRKPGEADRVDAAGLQAFVNRIVSEHGGEELIFLCIGTDRSTGDSLGPWVGTLLEDRGVSGVLGTLRIPCDANSLPKLMRTLPEKAVIIAIDACLGRPESVGSFLARKGPLVPARSVNGGLEAVGAYSIEGVVNENSLKPYWTLQSTSLYRVMEMAEQVADVIANAMRVRGDLRDSVLRRFAR</sequence>
<dbReference type="Pfam" id="PF06866">
    <property type="entry name" value="DUF1256"/>
    <property type="match status" value="1"/>
</dbReference>
<keyword evidence="1" id="KW-0378">Hydrolase</keyword>
<gene>
    <name evidence="1" type="primary">yyaC</name>
    <name evidence="1" type="ORF">ACFQMJ_05075</name>
</gene>
<comment type="caution">
    <text evidence="1">The sequence shown here is derived from an EMBL/GenBank/DDBJ whole genome shotgun (WGS) entry which is preliminary data.</text>
</comment>
<protein>
    <submittedName>
        <fullName evidence="1">Spore protease YyaC</fullName>
    </submittedName>
</protein>
<dbReference type="InterPro" id="IPR023430">
    <property type="entry name" value="Pept_HybD-like_dom_sf"/>
</dbReference>
<dbReference type="GO" id="GO:0008233">
    <property type="term" value="F:peptidase activity"/>
    <property type="evidence" value="ECO:0007669"/>
    <property type="project" value="UniProtKB-KW"/>
</dbReference>
<organism evidence="1 2">
    <name type="scientific">Cohnella cellulosilytica</name>
    <dbReference type="NCBI Taxonomy" id="986710"/>
    <lineage>
        <taxon>Bacteria</taxon>
        <taxon>Bacillati</taxon>
        <taxon>Bacillota</taxon>
        <taxon>Bacilli</taxon>
        <taxon>Bacillales</taxon>
        <taxon>Paenibacillaceae</taxon>
        <taxon>Cohnella</taxon>
    </lineage>
</organism>